<keyword evidence="6 9" id="KW-1133">Transmembrane helix</keyword>
<evidence type="ECO:0000313" key="11">
    <source>
        <dbReference type="RefSeq" id="XP_013774762.1"/>
    </source>
</evidence>
<keyword evidence="5" id="KW-0735">Signal-anchor</keyword>
<reference evidence="11" key="1">
    <citation type="submission" date="2025-08" db="UniProtKB">
        <authorList>
            <consortium name="RefSeq"/>
        </authorList>
    </citation>
    <scope>IDENTIFICATION</scope>
    <source>
        <tissue evidence="11">Muscle</tissue>
    </source>
</reference>
<comment type="subcellular location">
    <subcellularLocation>
        <location evidence="2">Cytoplasm</location>
    </subcellularLocation>
    <subcellularLocation>
        <location evidence="1">Golgi apparatus membrane</location>
        <topology evidence="1">Single-pass type II membrane protein</topology>
    </subcellularLocation>
</comment>
<evidence type="ECO:0000256" key="4">
    <source>
        <dbReference type="ARBA" id="ARBA00022692"/>
    </source>
</evidence>
<dbReference type="PANTHER" id="PTHR35259">
    <property type="entry name" value="BOMBESIN RECEPTOR-ACTIVATED PROTEIN C6ORF89"/>
    <property type="match status" value="1"/>
</dbReference>
<gene>
    <name evidence="11" type="primary">LOC106459670</name>
</gene>
<dbReference type="RefSeq" id="XP_013774762.1">
    <property type="nucleotide sequence ID" value="XM_013919308.2"/>
</dbReference>
<evidence type="ECO:0000256" key="1">
    <source>
        <dbReference type="ARBA" id="ARBA00004323"/>
    </source>
</evidence>
<dbReference type="Proteomes" id="UP000694941">
    <property type="component" value="Unplaced"/>
</dbReference>
<evidence type="ECO:0000256" key="6">
    <source>
        <dbReference type="ARBA" id="ARBA00022989"/>
    </source>
</evidence>
<protein>
    <submittedName>
        <fullName evidence="11">Uncharacterized protein LOC106459670</fullName>
    </submittedName>
</protein>
<keyword evidence="3" id="KW-0963">Cytoplasm</keyword>
<evidence type="ECO:0000256" key="7">
    <source>
        <dbReference type="ARBA" id="ARBA00023034"/>
    </source>
</evidence>
<keyword evidence="7" id="KW-0333">Golgi apparatus</keyword>
<proteinExistence type="predicted"/>
<dbReference type="InterPro" id="IPR038757">
    <property type="entry name" value="BRAP"/>
</dbReference>
<evidence type="ECO:0000256" key="3">
    <source>
        <dbReference type="ARBA" id="ARBA00022490"/>
    </source>
</evidence>
<organism evidence="10 11">
    <name type="scientific">Limulus polyphemus</name>
    <name type="common">Atlantic horseshoe crab</name>
    <dbReference type="NCBI Taxonomy" id="6850"/>
    <lineage>
        <taxon>Eukaryota</taxon>
        <taxon>Metazoa</taxon>
        <taxon>Ecdysozoa</taxon>
        <taxon>Arthropoda</taxon>
        <taxon>Chelicerata</taxon>
        <taxon>Merostomata</taxon>
        <taxon>Xiphosura</taxon>
        <taxon>Limulidae</taxon>
        <taxon>Limulus</taxon>
    </lineage>
</organism>
<evidence type="ECO:0000256" key="2">
    <source>
        <dbReference type="ARBA" id="ARBA00004496"/>
    </source>
</evidence>
<dbReference type="PANTHER" id="PTHR35259:SF1">
    <property type="entry name" value="BOMBESIN RECEPTOR-ACTIVATED PROTEIN C6ORF89"/>
    <property type="match status" value="1"/>
</dbReference>
<evidence type="ECO:0000256" key="5">
    <source>
        <dbReference type="ARBA" id="ARBA00022968"/>
    </source>
</evidence>
<evidence type="ECO:0000256" key="8">
    <source>
        <dbReference type="ARBA" id="ARBA00023136"/>
    </source>
</evidence>
<accession>A0ABM1B4N9</accession>
<keyword evidence="4 9" id="KW-0812">Transmembrane</keyword>
<name>A0ABM1B4N9_LIMPO</name>
<dbReference type="GeneID" id="106459670"/>
<keyword evidence="8 9" id="KW-0472">Membrane</keyword>
<evidence type="ECO:0000313" key="10">
    <source>
        <dbReference type="Proteomes" id="UP000694941"/>
    </source>
</evidence>
<keyword evidence="10" id="KW-1185">Reference proteome</keyword>
<sequence length="403" mass="47261">MFHCMQRVILNLKFSLPFAFFLCLVKMVIFSRNNVSERFETELIELRRLGSRWILDNDVVEDCISTVFKDQSDNFSSLPVISRGQKIFNFCLHILEVSFFKVWKFCRTFLFLTWIILKVIFGLILVYAIASSHNPTQKFVMRHSQSLIYPVLRTVRIWSLPLLRKYDYFTEWHEEECLLKNPFYKEPPPDCWVCEDVRTVVDLTGLHNYSKAYAYNGKPFIVRDIMDSPISLHVLKNMYLASKEALIRGTAKFVSNSPRLGSLKELFEGLSTENELSRKDIQIYWKMNRVSSARIIRRVFKRPYFIPESSEVALQRYLYIDGPEASQYVLPLTDFANVWLAQGKGFRLIVLDPAEGCQQNCSSVSVLLKPKDVLYYNWQVWRPRSLPARLTDDLSITFMGSFY</sequence>
<evidence type="ECO:0000256" key="9">
    <source>
        <dbReference type="SAM" id="Phobius"/>
    </source>
</evidence>
<feature type="transmembrane region" description="Helical" evidence="9">
    <location>
        <begin position="109"/>
        <end position="130"/>
    </location>
</feature>